<protein>
    <recommendedName>
        <fullName evidence="4">Tetratricopeptide repeat protein</fullName>
    </recommendedName>
</protein>
<comment type="caution">
    <text evidence="2">The sequence shown here is derived from an EMBL/GenBank/DDBJ whole genome shotgun (WGS) entry which is preliminary data.</text>
</comment>
<evidence type="ECO:0000256" key="1">
    <source>
        <dbReference type="PROSITE-ProRule" id="PRU00339"/>
    </source>
</evidence>
<feature type="repeat" description="TPR" evidence="1">
    <location>
        <begin position="6"/>
        <end position="39"/>
    </location>
</feature>
<dbReference type="InterPro" id="IPR011990">
    <property type="entry name" value="TPR-like_helical_dom_sf"/>
</dbReference>
<organism evidence="2 3">
    <name type="scientific">Rotaria sordida</name>
    <dbReference type="NCBI Taxonomy" id="392033"/>
    <lineage>
        <taxon>Eukaryota</taxon>
        <taxon>Metazoa</taxon>
        <taxon>Spiralia</taxon>
        <taxon>Gnathifera</taxon>
        <taxon>Rotifera</taxon>
        <taxon>Eurotatoria</taxon>
        <taxon>Bdelloidea</taxon>
        <taxon>Philodinida</taxon>
        <taxon>Philodinidae</taxon>
        <taxon>Rotaria</taxon>
    </lineage>
</organism>
<sequence>MSLQKSEIYNNIGCIYLKRGRLSLALKYLKISLKIQRKYVPSNHPDIALILNNIGMA</sequence>
<evidence type="ECO:0000313" key="3">
    <source>
        <dbReference type="Proteomes" id="UP000663889"/>
    </source>
</evidence>
<reference evidence="2" key="1">
    <citation type="submission" date="2021-02" db="EMBL/GenBank/DDBJ databases">
        <authorList>
            <person name="Nowell W R."/>
        </authorList>
    </citation>
    <scope>NUCLEOTIDE SEQUENCE</scope>
</reference>
<proteinExistence type="predicted"/>
<keyword evidence="1" id="KW-0802">TPR repeat</keyword>
<dbReference type="InterPro" id="IPR019734">
    <property type="entry name" value="TPR_rpt"/>
</dbReference>
<name>A0A815X365_9BILA</name>
<evidence type="ECO:0000313" key="2">
    <source>
        <dbReference type="EMBL" id="CAF1553709.1"/>
    </source>
</evidence>
<gene>
    <name evidence="2" type="ORF">SEV965_LOCUS38830</name>
</gene>
<dbReference type="Gene3D" id="1.25.40.10">
    <property type="entry name" value="Tetratricopeptide repeat domain"/>
    <property type="match status" value="1"/>
</dbReference>
<dbReference type="Pfam" id="PF13374">
    <property type="entry name" value="TPR_10"/>
    <property type="match status" value="1"/>
</dbReference>
<feature type="non-terminal residue" evidence="2">
    <location>
        <position position="57"/>
    </location>
</feature>
<dbReference type="SMART" id="SM00028">
    <property type="entry name" value="TPR"/>
    <property type="match status" value="1"/>
</dbReference>
<dbReference type="PROSITE" id="PS50005">
    <property type="entry name" value="TPR"/>
    <property type="match status" value="1"/>
</dbReference>
<dbReference type="Proteomes" id="UP000663889">
    <property type="component" value="Unassembled WGS sequence"/>
</dbReference>
<dbReference type="EMBL" id="CAJNOU010010732">
    <property type="protein sequence ID" value="CAF1553709.1"/>
    <property type="molecule type" value="Genomic_DNA"/>
</dbReference>
<evidence type="ECO:0008006" key="4">
    <source>
        <dbReference type="Google" id="ProtNLM"/>
    </source>
</evidence>
<accession>A0A815X365</accession>
<dbReference type="AlphaFoldDB" id="A0A815X365"/>
<dbReference type="SUPFAM" id="SSF48452">
    <property type="entry name" value="TPR-like"/>
    <property type="match status" value="1"/>
</dbReference>